<dbReference type="SUPFAM" id="SSF56801">
    <property type="entry name" value="Acetyl-CoA synthetase-like"/>
    <property type="match status" value="1"/>
</dbReference>
<dbReference type="Proteomes" id="UP000661507">
    <property type="component" value="Unassembled WGS sequence"/>
</dbReference>
<dbReference type="PANTHER" id="PTHR36932:SF1">
    <property type="entry name" value="CAPSULAR POLYSACCHARIDE BIOSYNTHESIS PROTEIN"/>
    <property type="match status" value="1"/>
</dbReference>
<reference evidence="2" key="1">
    <citation type="journal article" date="2014" name="Int. J. Syst. Evol. Microbiol.">
        <title>Complete genome sequence of Corynebacterium casei LMG S-19264T (=DSM 44701T), isolated from a smear-ripened cheese.</title>
        <authorList>
            <consortium name="US DOE Joint Genome Institute (JGI-PGF)"/>
            <person name="Walter F."/>
            <person name="Albersmeier A."/>
            <person name="Kalinowski J."/>
            <person name="Ruckert C."/>
        </authorList>
    </citation>
    <scope>NUCLEOTIDE SEQUENCE</scope>
    <source>
        <strain evidence="2">CGMCC 1.3617</strain>
    </source>
</reference>
<name>A0A917KCS6_9PROT</name>
<dbReference type="GO" id="GO:0016779">
    <property type="term" value="F:nucleotidyltransferase activity"/>
    <property type="evidence" value="ECO:0007669"/>
    <property type="project" value="UniProtKB-KW"/>
</dbReference>
<protein>
    <submittedName>
        <fullName evidence="2">Adenylyltransferase</fullName>
    </submittedName>
</protein>
<dbReference type="InterPro" id="IPR042099">
    <property type="entry name" value="ANL_N_sf"/>
</dbReference>
<evidence type="ECO:0000259" key="1">
    <source>
        <dbReference type="Pfam" id="PF00501"/>
    </source>
</evidence>
<dbReference type="PANTHER" id="PTHR36932">
    <property type="entry name" value="CAPSULAR POLYSACCHARIDE BIOSYNTHESIS PROTEIN"/>
    <property type="match status" value="1"/>
</dbReference>
<gene>
    <name evidence="2" type="ORF">GCM10011320_15590</name>
</gene>
<feature type="domain" description="AMP-dependent synthetase/ligase" evidence="1">
    <location>
        <begin position="126"/>
        <end position="327"/>
    </location>
</feature>
<sequence length="471" mass="51803">MDRSAPPLTIVSATPGIAWPALPDAPGAALLAILFQLEQSQWWPTERLQQAQRRQLSVLLSHSRDRVPFYGSRLPRDWPDAADATAWEAAWQRLPILRREEIQAADASEAMLADALPPGHGEYREVFTSGSTGRPIRAVRSQLWELVWSAFTIRDHLWHCRDLTGTLAVIRESSAGKAAYPQGDTQQGWGFSSAGVFETGRLVSLNVTTPVDQQLEWLVRQDPDYVLSHPSILARLAAASREAGSRLPRLRQAMTIAEALRPEARQAIEAAWNVTVADVYSTREAGYLALQCPDHPHYHVQSEGLRVEVIGEDGQACAPGETGRVLVTPLHNLAMPLIRYDIGDMAEVGPPCPCGRGLPVLTRILGRRQNMLRLPGGERRWPLLSSGDLAGLVEAVPPLRQYRIEQKALDHLHVALAVTRPPSAAEEAAVIAWARKKFGAGFRVTVEAMAELPRTTAGKFEDFVCDIPESG</sequence>
<dbReference type="EMBL" id="BMKW01000003">
    <property type="protein sequence ID" value="GGJ09446.1"/>
    <property type="molecule type" value="Genomic_DNA"/>
</dbReference>
<evidence type="ECO:0000313" key="2">
    <source>
        <dbReference type="EMBL" id="GGJ09446.1"/>
    </source>
</evidence>
<evidence type="ECO:0000313" key="3">
    <source>
        <dbReference type="Proteomes" id="UP000661507"/>
    </source>
</evidence>
<comment type="caution">
    <text evidence="2">The sequence shown here is derived from an EMBL/GenBank/DDBJ whole genome shotgun (WGS) entry which is preliminary data.</text>
</comment>
<dbReference type="Pfam" id="PF00501">
    <property type="entry name" value="AMP-binding"/>
    <property type="match status" value="1"/>
</dbReference>
<dbReference type="InterPro" id="IPR000873">
    <property type="entry name" value="AMP-dep_synth/lig_dom"/>
</dbReference>
<accession>A0A917KCS6</accession>
<dbReference type="Gene3D" id="3.40.50.12780">
    <property type="entry name" value="N-terminal domain of ligase-like"/>
    <property type="match status" value="1"/>
</dbReference>
<dbReference type="AlphaFoldDB" id="A0A917KCS6"/>
<dbReference type="RefSeq" id="WP_188966415.1">
    <property type="nucleotide sequence ID" value="NZ_BMKW01000003.1"/>
</dbReference>
<dbReference type="InterPro" id="IPR053158">
    <property type="entry name" value="CapK_Type1_Caps_Biosynth"/>
</dbReference>
<keyword evidence="2" id="KW-0548">Nucleotidyltransferase</keyword>
<keyword evidence="3" id="KW-1185">Reference proteome</keyword>
<reference evidence="2" key="2">
    <citation type="submission" date="2020-09" db="EMBL/GenBank/DDBJ databases">
        <authorList>
            <person name="Sun Q."/>
            <person name="Zhou Y."/>
        </authorList>
    </citation>
    <scope>NUCLEOTIDE SEQUENCE</scope>
    <source>
        <strain evidence="2">CGMCC 1.3617</strain>
    </source>
</reference>
<organism evidence="2 3">
    <name type="scientific">Neoroseomonas lacus</name>
    <dbReference type="NCBI Taxonomy" id="287609"/>
    <lineage>
        <taxon>Bacteria</taxon>
        <taxon>Pseudomonadati</taxon>
        <taxon>Pseudomonadota</taxon>
        <taxon>Alphaproteobacteria</taxon>
        <taxon>Acetobacterales</taxon>
        <taxon>Acetobacteraceae</taxon>
        <taxon>Neoroseomonas</taxon>
    </lineage>
</organism>
<keyword evidence="2" id="KW-0808">Transferase</keyword>
<proteinExistence type="predicted"/>